<evidence type="ECO:0000256" key="3">
    <source>
        <dbReference type="ARBA" id="ARBA00022729"/>
    </source>
</evidence>
<evidence type="ECO:0000256" key="5">
    <source>
        <dbReference type="SAM" id="SignalP"/>
    </source>
</evidence>
<comment type="similarity">
    <text evidence="1">Belongs to the leucine-binding protein family.</text>
</comment>
<keyword evidence="4" id="KW-0029">Amino-acid transport</keyword>
<evidence type="ECO:0000313" key="7">
    <source>
        <dbReference type="EMBL" id="XBP70352.1"/>
    </source>
</evidence>
<feature type="signal peptide" evidence="5">
    <location>
        <begin position="1"/>
        <end position="31"/>
    </location>
</feature>
<dbReference type="GO" id="GO:0006865">
    <property type="term" value="P:amino acid transport"/>
    <property type="evidence" value="ECO:0007669"/>
    <property type="project" value="UniProtKB-KW"/>
</dbReference>
<proteinExistence type="inferred from homology"/>
<dbReference type="PRINTS" id="PR00337">
    <property type="entry name" value="LEUILEVALBP"/>
</dbReference>
<dbReference type="InterPro" id="IPR028081">
    <property type="entry name" value="Leu-bd"/>
</dbReference>
<dbReference type="Gene3D" id="3.40.50.2300">
    <property type="match status" value="2"/>
</dbReference>
<dbReference type="Pfam" id="PF13458">
    <property type="entry name" value="Peripla_BP_6"/>
    <property type="match status" value="1"/>
</dbReference>
<reference evidence="7" key="1">
    <citation type="submission" date="2024-05" db="EMBL/GenBank/DDBJ databases">
        <authorList>
            <person name="Bunk B."/>
            <person name="Swiderski J."/>
            <person name="Sproer C."/>
            <person name="Thiel V."/>
        </authorList>
    </citation>
    <scope>NUCLEOTIDE SEQUENCE</scope>
    <source>
        <strain evidence="7">DSM 17735</strain>
    </source>
</reference>
<evidence type="ECO:0000259" key="6">
    <source>
        <dbReference type="Pfam" id="PF13458"/>
    </source>
</evidence>
<dbReference type="PANTHER" id="PTHR30483:SF6">
    <property type="entry name" value="PERIPLASMIC BINDING PROTEIN OF ABC TRANSPORTER FOR NATURAL AMINO ACIDS"/>
    <property type="match status" value="1"/>
</dbReference>
<dbReference type="CDD" id="cd06335">
    <property type="entry name" value="PBP1_ABC_ligand_binding-like"/>
    <property type="match status" value="1"/>
</dbReference>
<protein>
    <submittedName>
        <fullName evidence="7">ABC transporter substrate-binding protein</fullName>
    </submittedName>
</protein>
<sequence>MAFLSFTGLRAATGIAAAMAAALAFSLPASAQENPPAAQSAPANTLKIGVIGPFTGASADFGIPMLNGIQQAVDEINAGGGYLGRKIEIVRKDDQANPDVGLKLSQELVAEKVVATIGFCNTGVAAKSLEVYQTHQLPLIIPCATGTPLTAKYPGPASYIFRTSPSDGIQAPFVVEDILKRGWDKVAIFADTTGYGEAGLKDVEAALAARQLKPVHVARFELGVKDLGEQLKAARAAGANVVFSYTVGPENAVIARGRQALGWKVPQVGAWTLSFPFFIEGGKEATEGALMAQSFIAEPSNERRASFLTSYARKYKVRKIPVPMAAAQGYDAVYVLVHSLFGIRDGKLTGPAIKAALEGKNRPYYGVIATYEQPFSKQDKEATTQNMLVMGMVKDGAVTFAYPEDAKRNLFVQRKQ</sequence>
<dbReference type="InterPro" id="IPR028082">
    <property type="entry name" value="Peripla_BP_I"/>
</dbReference>
<keyword evidence="3 5" id="KW-0732">Signal</keyword>
<dbReference type="InterPro" id="IPR000709">
    <property type="entry name" value="Leu_Ile_Val-bd"/>
</dbReference>
<dbReference type="SUPFAM" id="SSF53822">
    <property type="entry name" value="Periplasmic binding protein-like I"/>
    <property type="match status" value="1"/>
</dbReference>
<dbReference type="RefSeq" id="WP_349279652.1">
    <property type="nucleotide sequence ID" value="NZ_CBCSCU010000013.1"/>
</dbReference>
<name>A0AAU7LRU4_9BURK</name>
<dbReference type="EMBL" id="CP157675">
    <property type="protein sequence ID" value="XBP70352.1"/>
    <property type="molecule type" value="Genomic_DNA"/>
</dbReference>
<feature type="domain" description="Leucine-binding protein" evidence="6">
    <location>
        <begin position="45"/>
        <end position="396"/>
    </location>
</feature>
<dbReference type="PANTHER" id="PTHR30483">
    <property type="entry name" value="LEUCINE-SPECIFIC-BINDING PROTEIN"/>
    <property type="match status" value="1"/>
</dbReference>
<keyword evidence="2" id="KW-0813">Transport</keyword>
<accession>A0AAU7LRU4</accession>
<evidence type="ECO:0000256" key="4">
    <source>
        <dbReference type="ARBA" id="ARBA00022970"/>
    </source>
</evidence>
<gene>
    <name evidence="7" type="ORF">ABLV49_00485</name>
</gene>
<evidence type="ECO:0000256" key="2">
    <source>
        <dbReference type="ARBA" id="ARBA00022448"/>
    </source>
</evidence>
<dbReference type="AlphaFoldDB" id="A0AAU7LRU4"/>
<feature type="chain" id="PRO_5043459271" evidence="5">
    <location>
        <begin position="32"/>
        <end position="416"/>
    </location>
</feature>
<organism evidence="7">
    <name type="scientific">Polaromonas hydrogenivorans</name>
    <dbReference type="NCBI Taxonomy" id="335476"/>
    <lineage>
        <taxon>Bacteria</taxon>
        <taxon>Pseudomonadati</taxon>
        <taxon>Pseudomonadota</taxon>
        <taxon>Betaproteobacteria</taxon>
        <taxon>Burkholderiales</taxon>
        <taxon>Comamonadaceae</taxon>
        <taxon>Polaromonas</taxon>
    </lineage>
</organism>
<dbReference type="InterPro" id="IPR051010">
    <property type="entry name" value="BCAA_transport"/>
</dbReference>
<evidence type="ECO:0000256" key="1">
    <source>
        <dbReference type="ARBA" id="ARBA00010062"/>
    </source>
</evidence>